<dbReference type="EMBL" id="UYJE01008366">
    <property type="protein sequence ID" value="VDI63278.1"/>
    <property type="molecule type" value="Genomic_DNA"/>
</dbReference>
<dbReference type="FunFam" id="3.40.50.300:FF:000514">
    <property type="entry name" value="Ribosome-releasing factor 2, mitochondrial"/>
    <property type="match status" value="1"/>
</dbReference>
<dbReference type="SUPFAM" id="SSF52540">
    <property type="entry name" value="P-loop containing nucleoside triphosphate hydrolases"/>
    <property type="match status" value="1"/>
</dbReference>
<dbReference type="Gene3D" id="3.30.70.240">
    <property type="match status" value="1"/>
</dbReference>
<dbReference type="CDD" id="cd03713">
    <property type="entry name" value="EFG_mtEFG_C"/>
    <property type="match status" value="1"/>
</dbReference>
<dbReference type="SMART" id="SM00889">
    <property type="entry name" value="EFG_IV"/>
    <property type="match status" value="1"/>
</dbReference>
<dbReference type="InterPro" id="IPR005225">
    <property type="entry name" value="Small_GTP-bd"/>
</dbReference>
<dbReference type="PROSITE" id="PS00301">
    <property type="entry name" value="G_TR_1"/>
    <property type="match status" value="1"/>
</dbReference>
<keyword evidence="1" id="KW-0547">Nucleotide-binding</keyword>
<dbReference type="InterPro" id="IPR000795">
    <property type="entry name" value="T_Tr_GTP-bd_dom"/>
</dbReference>
<dbReference type="Pfam" id="PF00679">
    <property type="entry name" value="EFG_C"/>
    <property type="match status" value="1"/>
</dbReference>
<dbReference type="CDD" id="cd01886">
    <property type="entry name" value="EF-G"/>
    <property type="match status" value="1"/>
</dbReference>
<dbReference type="Gene3D" id="3.30.230.10">
    <property type="match status" value="1"/>
</dbReference>
<dbReference type="Gene3D" id="3.30.70.870">
    <property type="entry name" value="Elongation Factor G (Translational Gtpase), domain 3"/>
    <property type="match status" value="1"/>
</dbReference>
<dbReference type="AlphaFoldDB" id="A0A8B6GFW1"/>
<sequence length="701" mass="78749">MAHINAGKTTTSERMLFYSGFTRHIGNVDDGDTVMDYMEQERNRGMTISSAAITLHWKKHKINLIDTPGHVDFTVEVERSLRVLDGAVTIIDASAGVEAQTLTVWSQANRYKVPSIVFLNKMDKPKADVEKCLKSIQDKLKIKPLLVNFPILDGNRVTDIIDIIKMQKITYDFERSSEGQMFRIEDLDSKSDPELWEIASKFRNNLIGSLSDYCENIADRVITDSAITAEDIDLALRNATISRHIVPVLCGSSLKNAGVQPLIDAVTHYLPSPLEKTMDLVQFYETDLCAYAFKIIHDKHRGPLTFLRLYSGVMNLGEIYNANKNIREKPSRLIQVYSNEYHDVNTATAGNIICVAGLKKTQTGDTLTASKATAEMAAKNLHHHRKLQGLTEHDPDEIPVLGGINIHPPVFLCSVESESPSVQRKLDLALECLKREDPSLTVQVDEETGQTILGGMGELHLDIIRQRLLTEYKLDVYMGPLQVAYRETCEGESSWEETMDTVINNVKQHVVLGMSIHFSLQEKEFKHVKLVQSRENTLEKLHRNQLKAIEIGIKSAFSSGPILNFPVIDVEVELYKAEIERSTTEAMITACSSQCVHKALKEAKAVLLEPMMKMEVTVDEDNLHAVMADLGKRRSHIENVDSEEDIKLVHAITPLSETLGFSTVLRSNTHGMANFTMEFSHYEKMSEIEQQKAVDKALGIF</sequence>
<proteinExistence type="predicted"/>
<dbReference type="SUPFAM" id="SSF54980">
    <property type="entry name" value="EF-G C-terminal domain-like"/>
    <property type="match status" value="2"/>
</dbReference>
<dbReference type="InterPro" id="IPR009022">
    <property type="entry name" value="EFG_III"/>
</dbReference>
<dbReference type="Pfam" id="PF00009">
    <property type="entry name" value="GTP_EFTU"/>
    <property type="match status" value="1"/>
</dbReference>
<dbReference type="Pfam" id="PF22042">
    <property type="entry name" value="EF-G_D2"/>
    <property type="match status" value="1"/>
</dbReference>
<evidence type="ECO:0000259" key="5">
    <source>
        <dbReference type="PROSITE" id="PS51722"/>
    </source>
</evidence>
<dbReference type="FunFam" id="3.30.70.240:FF:000001">
    <property type="entry name" value="Elongation factor G"/>
    <property type="match status" value="1"/>
</dbReference>
<evidence type="ECO:0000313" key="6">
    <source>
        <dbReference type="EMBL" id="VDI63278.1"/>
    </source>
</evidence>
<keyword evidence="3" id="KW-0496">Mitochondrion</keyword>
<dbReference type="Proteomes" id="UP000596742">
    <property type="component" value="Unassembled WGS sequence"/>
</dbReference>
<evidence type="ECO:0000256" key="2">
    <source>
        <dbReference type="ARBA" id="ARBA00022917"/>
    </source>
</evidence>
<dbReference type="CDD" id="cd16262">
    <property type="entry name" value="EFG_III"/>
    <property type="match status" value="1"/>
</dbReference>
<dbReference type="GO" id="GO:0003746">
    <property type="term" value="F:translation elongation factor activity"/>
    <property type="evidence" value="ECO:0007669"/>
    <property type="project" value="UniProtKB-KW"/>
</dbReference>
<reference evidence="6" key="1">
    <citation type="submission" date="2018-11" db="EMBL/GenBank/DDBJ databases">
        <authorList>
            <person name="Alioto T."/>
            <person name="Alioto T."/>
        </authorList>
    </citation>
    <scope>NUCLEOTIDE SEQUENCE</scope>
</reference>
<dbReference type="SUPFAM" id="SSF54211">
    <property type="entry name" value="Ribosomal protein S5 domain 2-like"/>
    <property type="match status" value="1"/>
</dbReference>
<dbReference type="Pfam" id="PF14492">
    <property type="entry name" value="EFG_III"/>
    <property type="match status" value="1"/>
</dbReference>
<dbReference type="InterPro" id="IPR031157">
    <property type="entry name" value="G_TR_CS"/>
</dbReference>
<evidence type="ECO:0000256" key="1">
    <source>
        <dbReference type="ARBA" id="ARBA00022741"/>
    </source>
</evidence>
<dbReference type="InterPro" id="IPR000640">
    <property type="entry name" value="EFG_V-like"/>
</dbReference>
<dbReference type="InterPro" id="IPR053905">
    <property type="entry name" value="EF-G-like_DII"/>
</dbReference>
<dbReference type="InterPro" id="IPR027417">
    <property type="entry name" value="P-loop_NTPase"/>
</dbReference>
<dbReference type="PANTHER" id="PTHR43261:SF1">
    <property type="entry name" value="RIBOSOME-RELEASING FACTOR 2, MITOCHONDRIAL"/>
    <property type="match status" value="1"/>
</dbReference>
<dbReference type="SMART" id="SM00838">
    <property type="entry name" value="EFG_C"/>
    <property type="match status" value="1"/>
</dbReference>
<dbReference type="Gene3D" id="3.40.50.300">
    <property type="entry name" value="P-loop containing nucleotide triphosphate hydrolases"/>
    <property type="match status" value="1"/>
</dbReference>
<protein>
    <submittedName>
        <fullName evidence="6">Elongation factor G</fullName>
    </submittedName>
</protein>
<dbReference type="InterPro" id="IPR041095">
    <property type="entry name" value="EFG_II"/>
</dbReference>
<organism evidence="6 7">
    <name type="scientific">Mytilus galloprovincialis</name>
    <name type="common">Mediterranean mussel</name>
    <dbReference type="NCBI Taxonomy" id="29158"/>
    <lineage>
        <taxon>Eukaryota</taxon>
        <taxon>Metazoa</taxon>
        <taxon>Spiralia</taxon>
        <taxon>Lophotrochozoa</taxon>
        <taxon>Mollusca</taxon>
        <taxon>Bivalvia</taxon>
        <taxon>Autobranchia</taxon>
        <taxon>Pteriomorphia</taxon>
        <taxon>Mytilida</taxon>
        <taxon>Mytiloidea</taxon>
        <taxon>Mytilidae</taxon>
        <taxon>Mytilinae</taxon>
        <taxon>Mytilus</taxon>
    </lineage>
</organism>
<dbReference type="PANTHER" id="PTHR43261">
    <property type="entry name" value="TRANSLATION ELONGATION FACTOR G-RELATED"/>
    <property type="match status" value="1"/>
</dbReference>
<dbReference type="PROSITE" id="PS51722">
    <property type="entry name" value="G_TR_2"/>
    <property type="match status" value="1"/>
</dbReference>
<dbReference type="GO" id="GO:0005759">
    <property type="term" value="C:mitochondrial matrix"/>
    <property type="evidence" value="ECO:0007669"/>
    <property type="project" value="UniProtKB-ARBA"/>
</dbReference>
<dbReference type="GO" id="GO:0032543">
    <property type="term" value="P:mitochondrial translation"/>
    <property type="evidence" value="ECO:0007669"/>
    <property type="project" value="TreeGrafter"/>
</dbReference>
<keyword evidence="4" id="KW-0342">GTP-binding</keyword>
<dbReference type="InterPro" id="IPR020568">
    <property type="entry name" value="Ribosomal_Su5_D2-typ_SF"/>
</dbReference>
<dbReference type="InterPro" id="IPR014721">
    <property type="entry name" value="Ribsml_uS5_D2-typ_fold_subgr"/>
</dbReference>
<dbReference type="InterPro" id="IPR035647">
    <property type="entry name" value="EFG_III/V"/>
</dbReference>
<dbReference type="GO" id="GO:0005525">
    <property type="term" value="F:GTP binding"/>
    <property type="evidence" value="ECO:0007669"/>
    <property type="project" value="UniProtKB-KW"/>
</dbReference>
<dbReference type="SUPFAM" id="SSF50447">
    <property type="entry name" value="Translation proteins"/>
    <property type="match status" value="1"/>
</dbReference>
<keyword evidence="2" id="KW-0648">Protein biosynthesis</keyword>
<dbReference type="Pfam" id="PF03764">
    <property type="entry name" value="EFG_IV"/>
    <property type="match status" value="1"/>
</dbReference>
<dbReference type="InterPro" id="IPR009000">
    <property type="entry name" value="Transl_B-barrel_sf"/>
</dbReference>
<evidence type="ECO:0000256" key="4">
    <source>
        <dbReference type="ARBA" id="ARBA00023134"/>
    </source>
</evidence>
<evidence type="ECO:0000313" key="7">
    <source>
        <dbReference type="Proteomes" id="UP000596742"/>
    </source>
</evidence>
<dbReference type="Gene3D" id="2.40.30.10">
    <property type="entry name" value="Translation factors"/>
    <property type="match status" value="1"/>
</dbReference>
<dbReference type="GO" id="GO:0003924">
    <property type="term" value="F:GTPase activity"/>
    <property type="evidence" value="ECO:0007669"/>
    <property type="project" value="InterPro"/>
</dbReference>
<dbReference type="InterPro" id="IPR005517">
    <property type="entry name" value="Transl_elong_EFG/EF2_IV"/>
</dbReference>
<feature type="domain" description="Tr-type G" evidence="5">
    <location>
        <begin position="1"/>
        <end position="274"/>
    </location>
</feature>
<gene>
    <name evidence="6" type="ORF">MGAL_10B028456</name>
</gene>
<dbReference type="GO" id="GO:0032790">
    <property type="term" value="P:ribosome disassembly"/>
    <property type="evidence" value="ECO:0007669"/>
    <property type="project" value="TreeGrafter"/>
</dbReference>
<dbReference type="InterPro" id="IPR035649">
    <property type="entry name" value="EFG_V"/>
</dbReference>
<evidence type="ECO:0000256" key="3">
    <source>
        <dbReference type="ARBA" id="ARBA00023128"/>
    </source>
</evidence>
<dbReference type="NCBIfam" id="TIGR00231">
    <property type="entry name" value="small_GTP"/>
    <property type="match status" value="1"/>
</dbReference>
<name>A0A8B6GFW1_MYTGA</name>
<keyword evidence="7" id="KW-1185">Reference proteome</keyword>
<dbReference type="OrthoDB" id="198619at2759"/>
<accession>A0A8B6GFW1</accession>
<keyword evidence="6" id="KW-0251">Elongation factor</keyword>
<comment type="caution">
    <text evidence="6">The sequence shown here is derived from an EMBL/GenBank/DDBJ whole genome shotgun (WGS) entry which is preliminary data.</text>
</comment>